<dbReference type="EMBL" id="RBWV01000010">
    <property type="protein sequence ID" value="RKS77717.1"/>
    <property type="molecule type" value="Genomic_DNA"/>
</dbReference>
<keyword evidence="1" id="KW-0812">Transmembrane</keyword>
<keyword evidence="3" id="KW-1185">Reference proteome</keyword>
<keyword evidence="1" id="KW-1133">Transmembrane helix</keyword>
<evidence type="ECO:0000313" key="3">
    <source>
        <dbReference type="Proteomes" id="UP000281955"/>
    </source>
</evidence>
<evidence type="ECO:0000256" key="1">
    <source>
        <dbReference type="SAM" id="Phobius"/>
    </source>
</evidence>
<feature type="transmembrane region" description="Helical" evidence="1">
    <location>
        <begin position="22"/>
        <end position="42"/>
    </location>
</feature>
<dbReference type="Proteomes" id="UP000281955">
    <property type="component" value="Unassembled WGS sequence"/>
</dbReference>
<keyword evidence="1" id="KW-0472">Membrane</keyword>
<evidence type="ECO:0000313" key="2">
    <source>
        <dbReference type="EMBL" id="RKS77717.1"/>
    </source>
</evidence>
<protein>
    <submittedName>
        <fullName evidence="2">Uncharacterized protein</fullName>
    </submittedName>
</protein>
<name>A0A420XSE3_9ACTN</name>
<sequence length="157" mass="16452">MPTSTPAADVEPVALPPASRSWRVAVTVLLVVGAVSGTLWGYDDWWPLAPMKMYATSTDPDGVVTVLTLEARTTDGWTPAPLTPGSVGINRAEAEGQLPRLVADPELLGDLAATHARLAPGGAPWTGLRVVRVATVLHDGGPTGEVRRETLATWTAP</sequence>
<dbReference type="OrthoDB" id="4842880at2"/>
<organism evidence="2 3">
    <name type="scientific">Motilibacter peucedani</name>
    <dbReference type="NCBI Taxonomy" id="598650"/>
    <lineage>
        <taxon>Bacteria</taxon>
        <taxon>Bacillati</taxon>
        <taxon>Actinomycetota</taxon>
        <taxon>Actinomycetes</taxon>
        <taxon>Motilibacterales</taxon>
        <taxon>Motilibacteraceae</taxon>
        <taxon>Motilibacter</taxon>
    </lineage>
</organism>
<gene>
    <name evidence="2" type="ORF">CLV35_1415</name>
</gene>
<dbReference type="RefSeq" id="WP_147431902.1">
    <property type="nucleotide sequence ID" value="NZ_RBWV01000010.1"/>
</dbReference>
<reference evidence="2 3" key="1">
    <citation type="submission" date="2018-10" db="EMBL/GenBank/DDBJ databases">
        <title>Genomic Encyclopedia of Archaeal and Bacterial Type Strains, Phase II (KMG-II): from individual species to whole genera.</title>
        <authorList>
            <person name="Goeker M."/>
        </authorList>
    </citation>
    <scope>NUCLEOTIDE SEQUENCE [LARGE SCALE GENOMIC DNA]</scope>
    <source>
        <strain evidence="2 3">RP-AC37</strain>
    </source>
</reference>
<dbReference type="InParanoid" id="A0A420XSE3"/>
<proteinExistence type="predicted"/>
<accession>A0A420XSE3</accession>
<comment type="caution">
    <text evidence="2">The sequence shown here is derived from an EMBL/GenBank/DDBJ whole genome shotgun (WGS) entry which is preliminary data.</text>
</comment>
<dbReference type="AlphaFoldDB" id="A0A420XSE3"/>